<name>A0A316Z7W8_9BASI</name>
<evidence type="ECO:0000313" key="6">
    <source>
        <dbReference type="EMBL" id="PWN97078.1"/>
    </source>
</evidence>
<reference evidence="6 7" key="1">
    <citation type="journal article" date="2018" name="Mol. Biol. Evol.">
        <title>Broad Genomic Sampling Reveals a Smut Pathogenic Ancestry of the Fungal Clade Ustilaginomycotina.</title>
        <authorList>
            <person name="Kijpornyongpan T."/>
            <person name="Mondo S.J."/>
            <person name="Barry K."/>
            <person name="Sandor L."/>
            <person name="Lee J."/>
            <person name="Lipzen A."/>
            <person name="Pangilinan J."/>
            <person name="LaButti K."/>
            <person name="Hainaut M."/>
            <person name="Henrissat B."/>
            <person name="Grigoriev I.V."/>
            <person name="Spatafora J.W."/>
            <person name="Aime M.C."/>
        </authorList>
    </citation>
    <scope>NUCLEOTIDE SEQUENCE [LARGE SCALE GENOMIC DNA]</scope>
    <source>
        <strain evidence="6 7">MCA 4186</strain>
    </source>
</reference>
<feature type="domain" description="Prokaryotic-type class I peptide chain release factors" evidence="5">
    <location>
        <begin position="316"/>
        <end position="332"/>
    </location>
</feature>
<keyword evidence="2" id="KW-0488">Methylation</keyword>
<protein>
    <submittedName>
        <fullName evidence="6">Release factor</fullName>
    </submittedName>
</protein>
<accession>A0A316Z7W8</accession>
<dbReference type="PROSITE" id="PS00745">
    <property type="entry name" value="RF_PROK_I"/>
    <property type="match status" value="1"/>
</dbReference>
<dbReference type="GO" id="GO:0032543">
    <property type="term" value="P:mitochondrial translation"/>
    <property type="evidence" value="ECO:0007669"/>
    <property type="project" value="UniProtKB-ARBA"/>
</dbReference>
<dbReference type="GO" id="GO:0005739">
    <property type="term" value="C:mitochondrion"/>
    <property type="evidence" value="ECO:0007669"/>
    <property type="project" value="GOC"/>
</dbReference>
<dbReference type="SUPFAM" id="SSF75620">
    <property type="entry name" value="Release factor"/>
    <property type="match status" value="1"/>
</dbReference>
<evidence type="ECO:0000259" key="5">
    <source>
        <dbReference type="PROSITE" id="PS00745"/>
    </source>
</evidence>
<dbReference type="STRING" id="58919.A0A316Z7W8"/>
<feature type="region of interest" description="Disordered" evidence="4">
    <location>
        <begin position="94"/>
        <end position="125"/>
    </location>
</feature>
<evidence type="ECO:0000313" key="7">
    <source>
        <dbReference type="Proteomes" id="UP000245946"/>
    </source>
</evidence>
<evidence type="ECO:0000256" key="4">
    <source>
        <dbReference type="SAM" id="MobiDB-lite"/>
    </source>
</evidence>
<dbReference type="FunFam" id="3.30.160.20:FF:000070">
    <property type="entry name" value="Related to MRF1-peptide chain release factor, mitochondrial"/>
    <property type="match status" value="1"/>
</dbReference>
<dbReference type="Gene3D" id="3.30.70.1660">
    <property type="match status" value="1"/>
</dbReference>
<organism evidence="6 7">
    <name type="scientific">Tilletiopsis washingtonensis</name>
    <dbReference type="NCBI Taxonomy" id="58919"/>
    <lineage>
        <taxon>Eukaryota</taxon>
        <taxon>Fungi</taxon>
        <taxon>Dikarya</taxon>
        <taxon>Basidiomycota</taxon>
        <taxon>Ustilaginomycotina</taxon>
        <taxon>Exobasidiomycetes</taxon>
        <taxon>Entylomatales</taxon>
        <taxon>Entylomatales incertae sedis</taxon>
        <taxon>Tilletiopsis</taxon>
    </lineage>
</organism>
<dbReference type="InterPro" id="IPR050057">
    <property type="entry name" value="Prokaryotic/Mito_RF"/>
</dbReference>
<evidence type="ECO:0000256" key="3">
    <source>
        <dbReference type="ARBA" id="ARBA00022917"/>
    </source>
</evidence>
<dbReference type="GO" id="GO:0003747">
    <property type="term" value="F:translation release factor activity"/>
    <property type="evidence" value="ECO:0007669"/>
    <property type="project" value="InterPro"/>
</dbReference>
<dbReference type="Pfam" id="PF03462">
    <property type="entry name" value="PCRF"/>
    <property type="match status" value="1"/>
</dbReference>
<keyword evidence="3" id="KW-0648">Protein biosynthesis</keyword>
<dbReference type="GeneID" id="37270261"/>
<dbReference type="EMBL" id="KZ819296">
    <property type="protein sequence ID" value="PWN97078.1"/>
    <property type="molecule type" value="Genomic_DNA"/>
</dbReference>
<dbReference type="Proteomes" id="UP000245946">
    <property type="component" value="Unassembled WGS sequence"/>
</dbReference>
<dbReference type="AlphaFoldDB" id="A0A316Z7W8"/>
<dbReference type="Gene3D" id="6.10.140.1950">
    <property type="match status" value="1"/>
</dbReference>
<evidence type="ECO:0000256" key="1">
    <source>
        <dbReference type="ARBA" id="ARBA00010835"/>
    </source>
</evidence>
<feature type="compositionally biased region" description="Basic and acidic residues" evidence="4">
    <location>
        <begin position="113"/>
        <end position="125"/>
    </location>
</feature>
<dbReference type="InterPro" id="IPR045853">
    <property type="entry name" value="Pep_chain_release_fac_I_sf"/>
</dbReference>
<dbReference type="PANTHER" id="PTHR43804">
    <property type="entry name" value="LD18447P"/>
    <property type="match status" value="1"/>
</dbReference>
<dbReference type="PANTHER" id="PTHR43804:SF7">
    <property type="entry name" value="LD18447P"/>
    <property type="match status" value="1"/>
</dbReference>
<dbReference type="SMART" id="SM00937">
    <property type="entry name" value="PCRF"/>
    <property type="match status" value="1"/>
</dbReference>
<dbReference type="RefSeq" id="XP_025597357.1">
    <property type="nucleotide sequence ID" value="XM_025742717.1"/>
</dbReference>
<keyword evidence="7" id="KW-1185">Reference proteome</keyword>
<evidence type="ECO:0000256" key="2">
    <source>
        <dbReference type="ARBA" id="ARBA00022481"/>
    </source>
</evidence>
<comment type="similarity">
    <text evidence="1">Belongs to the prokaryotic/mitochondrial release factor family.</text>
</comment>
<dbReference type="Pfam" id="PF00472">
    <property type="entry name" value="RF-1"/>
    <property type="match status" value="1"/>
</dbReference>
<dbReference type="InterPro" id="IPR005139">
    <property type="entry name" value="PCRF"/>
</dbReference>
<proteinExistence type="inferred from homology"/>
<dbReference type="Gene3D" id="3.30.160.20">
    <property type="match status" value="1"/>
</dbReference>
<sequence>MLRAALARALPRPRIVVAACPRLGAADALPDAAAAVRCCLRPARRLPCPRRAFACSGPARSAAASAHETLAALDPEDEADALLRLVPLVLAQPSASTDGSGEAAPSAANAAPGEERQGSEMLGRKEREELTRLWESWHATRTQLRALDKLSASDDELAELAAEEKEELHSQQQQLRRSISSLLLPSGPPSLGAILEFRPGVGGAESTLFLSEVLRMYERYASAQPTWSVEMLRYVPAEAGVASDAVKEATLRIVGAGAYERLRHEAGVHRVQRIPQTQNLGKIQTSTVAVVVLPEVEESKETDIVDEKDVKTEVMRSRGAGGQHVNKTESAIRLTHEPTGITVSMQDSRSQHQNREKAWRVLRARLLDRQMREEMASNRDVRRAQVAGMERSDRIRTYNFPQDRVTDHRVGLSLNAIARLLDGDVEPGLSYMMDALAEHAESLRLAALEADLRARLAPPEEESGGRRGKKGK</sequence>
<feature type="compositionally biased region" description="Low complexity" evidence="4">
    <location>
        <begin position="99"/>
        <end position="112"/>
    </location>
</feature>
<dbReference type="OrthoDB" id="2019491at2759"/>
<gene>
    <name evidence="6" type="ORF">FA09DRAFT_330721</name>
</gene>
<dbReference type="InterPro" id="IPR000352">
    <property type="entry name" value="Pep_chain_release_fac_I"/>
</dbReference>